<reference evidence="3 4" key="1">
    <citation type="submission" date="2019-09" db="EMBL/GenBank/DDBJ databases">
        <title>Phylogeny of genus Pseudoclavibacter and closely related genus.</title>
        <authorList>
            <person name="Li Y."/>
        </authorList>
    </citation>
    <scope>NUCLEOTIDE SEQUENCE [LARGE SCALE GENOMIC DNA]</scope>
    <source>
        <strain evidence="3 4">DSM 23821</strain>
    </source>
</reference>
<evidence type="ECO:0000313" key="4">
    <source>
        <dbReference type="Proteomes" id="UP000467240"/>
    </source>
</evidence>
<gene>
    <name evidence="3" type="ORF">F8O01_05770</name>
</gene>
<dbReference type="Proteomes" id="UP000467240">
    <property type="component" value="Unassembled WGS sequence"/>
</dbReference>
<dbReference type="InterPro" id="IPR029044">
    <property type="entry name" value="Nucleotide-diphossugar_trans"/>
</dbReference>
<dbReference type="PANTHER" id="PTHR46390:SF1">
    <property type="entry name" value="MANNOSE-1-PHOSPHATE GUANYLYLTRANSFERASE"/>
    <property type="match status" value="1"/>
</dbReference>
<sequence length="372" mass="39455">MLSALDRFHSVIPAGGVGSRLWPLSRAAAPKFLHDVTGSGVTLLRGTWERLVPLSGVERTLVVTGRAHEAEVREQLPELRCDNIVLESEGRESTAAIGLAAAILVRRDPDAIVGSFAADHLIGSDERFLAAVREAVAVADTGQIVTIGIQPYEPATGFGYIRAGAPLVIAGAPSARAVDAFVEKPSLARARRYLASGEYLWNAGMFIARADRLLEEIAANRPELARGLGEIADAWTTDARDEVCARVWPGLEKIAIDYTVAEPAAKRGVLAVIPGYFQWDDVGDFASVSRLRQAEAEAGTDVVVSGDASRVVSVDARGLVITGGGRVVAVAGLDDVVVVDTPDALLVTTRAKAQEVKQIVEELRAQGLVDVL</sequence>
<evidence type="ECO:0000259" key="1">
    <source>
        <dbReference type="Pfam" id="PF00483"/>
    </source>
</evidence>
<evidence type="ECO:0000259" key="2">
    <source>
        <dbReference type="Pfam" id="PF22640"/>
    </source>
</evidence>
<dbReference type="OrthoDB" id="9806359at2"/>
<dbReference type="RefSeq" id="WP_158039936.1">
    <property type="nucleotide sequence ID" value="NZ_JACCFV010000001.1"/>
</dbReference>
<dbReference type="SUPFAM" id="SSF159283">
    <property type="entry name" value="Guanosine diphospho-D-mannose pyrophosphorylase/mannose-6-phosphate isomerase linker domain"/>
    <property type="match status" value="1"/>
</dbReference>
<name>A0A7J5BYJ4_9MICO</name>
<dbReference type="InterPro" id="IPR054566">
    <property type="entry name" value="ManC/GMP-like_b-helix"/>
</dbReference>
<comment type="caution">
    <text evidence="3">The sequence shown here is derived from an EMBL/GenBank/DDBJ whole genome shotgun (WGS) entry which is preliminary data.</text>
</comment>
<dbReference type="Pfam" id="PF22640">
    <property type="entry name" value="ManC_GMP_beta-helix"/>
    <property type="match status" value="1"/>
</dbReference>
<dbReference type="CDD" id="cd02509">
    <property type="entry name" value="GDP-M1P_Guanylyltransferase"/>
    <property type="match status" value="1"/>
</dbReference>
<evidence type="ECO:0000313" key="3">
    <source>
        <dbReference type="EMBL" id="KAB1659436.1"/>
    </source>
</evidence>
<dbReference type="GO" id="GO:0009298">
    <property type="term" value="P:GDP-mannose biosynthetic process"/>
    <property type="evidence" value="ECO:0007669"/>
    <property type="project" value="TreeGrafter"/>
</dbReference>
<dbReference type="SUPFAM" id="SSF53448">
    <property type="entry name" value="Nucleotide-diphospho-sugar transferases"/>
    <property type="match status" value="1"/>
</dbReference>
<dbReference type="Gene3D" id="3.90.550.10">
    <property type="entry name" value="Spore Coat Polysaccharide Biosynthesis Protein SpsA, Chain A"/>
    <property type="match status" value="1"/>
</dbReference>
<accession>A0A7J5BYJ4</accession>
<dbReference type="InterPro" id="IPR049577">
    <property type="entry name" value="GMPP_N"/>
</dbReference>
<feature type="domain" description="MannoseP isomerase/GMP-like beta-helix" evidence="2">
    <location>
        <begin position="310"/>
        <end position="363"/>
    </location>
</feature>
<dbReference type="InterPro" id="IPR005835">
    <property type="entry name" value="NTP_transferase_dom"/>
</dbReference>
<dbReference type="PANTHER" id="PTHR46390">
    <property type="entry name" value="MANNOSE-1-PHOSPHATE GUANYLYLTRANSFERASE"/>
    <property type="match status" value="1"/>
</dbReference>
<dbReference type="Pfam" id="PF00483">
    <property type="entry name" value="NTP_transferase"/>
    <property type="match status" value="1"/>
</dbReference>
<dbReference type="GO" id="GO:0004475">
    <property type="term" value="F:mannose-1-phosphate guanylyltransferase (GTP) activity"/>
    <property type="evidence" value="ECO:0007669"/>
    <property type="project" value="InterPro"/>
</dbReference>
<keyword evidence="4" id="KW-1185">Reference proteome</keyword>
<keyword evidence="3" id="KW-0808">Transferase</keyword>
<protein>
    <submittedName>
        <fullName evidence="3">Mannose-1-phosphate guanylyltransferase</fullName>
    </submittedName>
</protein>
<dbReference type="AlphaFoldDB" id="A0A7J5BYJ4"/>
<organism evidence="3 4">
    <name type="scientific">Pseudoclavibacter chungangensis</name>
    <dbReference type="NCBI Taxonomy" id="587635"/>
    <lineage>
        <taxon>Bacteria</taxon>
        <taxon>Bacillati</taxon>
        <taxon>Actinomycetota</taxon>
        <taxon>Actinomycetes</taxon>
        <taxon>Micrococcales</taxon>
        <taxon>Microbacteriaceae</taxon>
        <taxon>Pseudoclavibacter</taxon>
    </lineage>
</organism>
<proteinExistence type="predicted"/>
<feature type="domain" description="Nucleotidyl transferase" evidence="1">
    <location>
        <begin position="11"/>
        <end position="292"/>
    </location>
</feature>
<keyword evidence="3" id="KW-0548">Nucleotidyltransferase</keyword>
<dbReference type="InterPro" id="IPR051161">
    <property type="entry name" value="Mannose-6P_isomerase_type2"/>
</dbReference>
<dbReference type="EMBL" id="WBJZ01000006">
    <property type="protein sequence ID" value="KAB1659436.1"/>
    <property type="molecule type" value="Genomic_DNA"/>
</dbReference>